<reference evidence="2" key="1">
    <citation type="submission" date="2017-04" db="EMBL/GenBank/DDBJ databases">
        <authorList>
            <person name="Varghese N."/>
            <person name="Submissions S."/>
        </authorList>
    </citation>
    <scope>NUCLEOTIDE SEQUENCE [LARGE SCALE GENOMIC DNA]</scope>
    <source>
        <strain evidence="2">DSM 22618</strain>
    </source>
</reference>
<dbReference type="Proteomes" id="UP000192920">
    <property type="component" value="Unassembled WGS sequence"/>
</dbReference>
<dbReference type="EMBL" id="FXAG01000029">
    <property type="protein sequence ID" value="SMF53287.1"/>
    <property type="molecule type" value="Genomic_DNA"/>
</dbReference>
<keyword evidence="2" id="KW-1185">Reference proteome</keyword>
<evidence type="ECO:0000313" key="1">
    <source>
        <dbReference type="EMBL" id="SMF53287.1"/>
    </source>
</evidence>
<organism evidence="1 2">
    <name type="scientific">Pseudogulbenkiania subflava DSM 22618</name>
    <dbReference type="NCBI Taxonomy" id="1123014"/>
    <lineage>
        <taxon>Bacteria</taxon>
        <taxon>Pseudomonadati</taxon>
        <taxon>Pseudomonadota</taxon>
        <taxon>Betaproteobacteria</taxon>
        <taxon>Neisseriales</taxon>
        <taxon>Chromobacteriaceae</taxon>
        <taxon>Pseudogulbenkiania</taxon>
    </lineage>
</organism>
<evidence type="ECO:0000313" key="2">
    <source>
        <dbReference type="Proteomes" id="UP000192920"/>
    </source>
</evidence>
<accession>A0A1Y6CFA8</accession>
<dbReference type="RefSeq" id="WP_159453056.1">
    <property type="nucleotide sequence ID" value="NZ_FXAG01000029.1"/>
</dbReference>
<protein>
    <submittedName>
        <fullName evidence="1">Uncharacterized protein</fullName>
    </submittedName>
</protein>
<sequence>MDTAIPEQGDLFAPQQLELFQEEESPAHHAILVVTISANTADNLLNVAWHHG</sequence>
<gene>
    <name evidence="1" type="ORF">SAMN02745746_03805</name>
</gene>
<name>A0A1Y6CFA8_9NEIS</name>
<dbReference type="AlphaFoldDB" id="A0A1Y6CFA8"/>
<proteinExistence type="predicted"/>